<dbReference type="EMBL" id="KV919104">
    <property type="protein sequence ID" value="OSX71846.1"/>
    <property type="molecule type" value="Genomic_DNA"/>
</dbReference>
<dbReference type="Proteomes" id="UP000218209">
    <property type="component" value="Unassembled WGS sequence"/>
</dbReference>
<feature type="compositionally biased region" description="Low complexity" evidence="1">
    <location>
        <begin position="305"/>
        <end position="315"/>
    </location>
</feature>
<reference evidence="2 3" key="1">
    <citation type="submission" date="2017-03" db="EMBL/GenBank/DDBJ databases">
        <title>WGS assembly of Porphyra umbilicalis.</title>
        <authorList>
            <person name="Brawley S.H."/>
            <person name="Blouin N.A."/>
            <person name="Ficko-Blean E."/>
            <person name="Wheeler G.L."/>
            <person name="Lohr M."/>
            <person name="Goodson H.V."/>
            <person name="Jenkins J.W."/>
            <person name="Blaby-Haas C.E."/>
            <person name="Helliwell K.E."/>
            <person name="Chan C."/>
            <person name="Marriage T."/>
            <person name="Bhattacharya D."/>
            <person name="Klein A.S."/>
            <person name="Badis Y."/>
            <person name="Brodie J."/>
            <person name="Cao Y."/>
            <person name="Collen J."/>
            <person name="Dittami S.M."/>
            <person name="Gachon C.M."/>
            <person name="Green B.R."/>
            <person name="Karpowicz S."/>
            <person name="Kim J.W."/>
            <person name="Kudahl U."/>
            <person name="Lin S."/>
            <person name="Michel G."/>
            <person name="Mittag M."/>
            <person name="Olson B.J."/>
            <person name="Pangilinan J."/>
            <person name="Peng Y."/>
            <person name="Qiu H."/>
            <person name="Shu S."/>
            <person name="Singer J.T."/>
            <person name="Smith A.G."/>
            <person name="Sprecher B.N."/>
            <person name="Wagner V."/>
            <person name="Wang W."/>
            <person name="Wang Z.-Y."/>
            <person name="Yan J."/>
            <person name="Yarish C."/>
            <person name="Zoeuner-Riek S."/>
            <person name="Zhuang Y."/>
            <person name="Zou Y."/>
            <person name="Lindquist E.A."/>
            <person name="Grimwood J."/>
            <person name="Barry K."/>
            <person name="Rokhsar D.S."/>
            <person name="Schmutz J."/>
            <person name="Stiller J.W."/>
            <person name="Grossman A.R."/>
            <person name="Prochnik S.E."/>
        </authorList>
    </citation>
    <scope>NUCLEOTIDE SEQUENCE [LARGE SCALE GENOMIC DNA]</scope>
    <source>
        <strain evidence="2">4086291</strain>
    </source>
</reference>
<dbReference type="AlphaFoldDB" id="A0A1X6NTL5"/>
<feature type="compositionally biased region" description="Gly residues" evidence="1">
    <location>
        <begin position="331"/>
        <end position="348"/>
    </location>
</feature>
<feature type="compositionally biased region" description="Gly residues" evidence="1">
    <location>
        <begin position="418"/>
        <end position="431"/>
    </location>
</feature>
<protein>
    <submittedName>
        <fullName evidence="2">Uncharacterized protein</fullName>
    </submittedName>
</protein>
<proteinExistence type="predicted"/>
<feature type="region of interest" description="Disordered" evidence="1">
    <location>
        <begin position="305"/>
        <end position="431"/>
    </location>
</feature>
<organism evidence="2 3">
    <name type="scientific">Porphyra umbilicalis</name>
    <name type="common">Purple laver</name>
    <name type="synonym">Red alga</name>
    <dbReference type="NCBI Taxonomy" id="2786"/>
    <lineage>
        <taxon>Eukaryota</taxon>
        <taxon>Rhodophyta</taxon>
        <taxon>Bangiophyceae</taxon>
        <taxon>Bangiales</taxon>
        <taxon>Bangiaceae</taxon>
        <taxon>Porphyra</taxon>
    </lineage>
</organism>
<accession>A0A1X6NTL5</accession>
<sequence length="431" mass="42114">MVRSRWRRRRRAAAAAATVMVATAAAAVLAGATVAAAAAFPLAPLNPSPPSLPLAARQDAAEAPVPAACAGGAAPGARVCVDTDVHVAAAVGGTVTRFDVEDALVTAVYPAVAAATGLSAATDMGVRVDTPPAGQLDGTFLTLRLLVAADTSDAGVAAVSAAGVRGFREGVVAGVAGVGGVEVVGGPTVVGQRVAPGEGGDDAAGAGGGGGPRRRRQGLATKAPTRMGATGPPAAATATVEATGPPATQTAATQARRMTPLATTGRPSRAPTATTTTSTTAAAAASRPARGRALLLPPSLPWRWPRRPCGAPAAAARRRQRRPRRRPTSTGRGGGGGGGGEGGGGRGWGSDARRGGWRGGGGRRRGGGEAGGDSAGGCRCRGRGKGGVGDDVCPPPSTRRAARVAYPPSGCPWRAGSGRWGGGGGVGRGRR</sequence>
<keyword evidence="3" id="KW-1185">Reference proteome</keyword>
<evidence type="ECO:0000313" key="2">
    <source>
        <dbReference type="EMBL" id="OSX71846.1"/>
    </source>
</evidence>
<evidence type="ECO:0000256" key="1">
    <source>
        <dbReference type="SAM" id="MobiDB-lite"/>
    </source>
</evidence>
<feature type="compositionally biased region" description="Basic residues" evidence="1">
    <location>
        <begin position="316"/>
        <end position="327"/>
    </location>
</feature>
<evidence type="ECO:0000313" key="3">
    <source>
        <dbReference type="Proteomes" id="UP000218209"/>
    </source>
</evidence>
<feature type="compositionally biased region" description="Low complexity" evidence="1">
    <location>
        <begin position="223"/>
        <end position="292"/>
    </location>
</feature>
<name>A0A1X6NTL5_PORUM</name>
<gene>
    <name evidence="2" type="ORF">BU14_0497s0010</name>
</gene>
<feature type="region of interest" description="Disordered" evidence="1">
    <location>
        <begin position="192"/>
        <end position="292"/>
    </location>
</feature>